<evidence type="ECO:0000313" key="2">
    <source>
        <dbReference type="Proteomes" id="UP001516662"/>
    </source>
</evidence>
<evidence type="ECO:0008006" key="3">
    <source>
        <dbReference type="Google" id="ProtNLM"/>
    </source>
</evidence>
<sequence length="296" mass="33671">MIKEITCIVTLFLLVGCSLSTNQSNQFMIVNNSNTLKTELYTVGGSRDEYRLINELNGYYLDYMNVSKESFTTIDENKLISYNFKNDSKVVLVDLNKVTEIGSDGGLLDFYLTDDQKQLFFEKVTHGEVHGLFQISSYHLDTGKEVLWTNDNLYSFFDPIKVKNGIYVLRNKEGTYKEAAKDLYLIECPGCPPIKINKEEMNVSGLLDIDEEKSLAYIVVEGSGGLTDLVKVSLDTGVEKKILKDQGIVSVSVEQAIIISRDNDGTYLIRNLYTLEELYRINLGKFRSLVYFYTFD</sequence>
<proteinExistence type="predicted"/>
<organism evidence="1 2">
    <name type="scientific">Litchfieldia luteola</name>
    <dbReference type="NCBI Taxonomy" id="682179"/>
    <lineage>
        <taxon>Bacteria</taxon>
        <taxon>Bacillati</taxon>
        <taxon>Bacillota</taxon>
        <taxon>Bacilli</taxon>
        <taxon>Bacillales</taxon>
        <taxon>Bacillaceae</taxon>
        <taxon>Litchfieldia</taxon>
    </lineage>
</organism>
<evidence type="ECO:0000313" key="1">
    <source>
        <dbReference type="EMBL" id="MBE4909821.1"/>
    </source>
</evidence>
<accession>A0ABR9QMU1</accession>
<dbReference type="PROSITE" id="PS51257">
    <property type="entry name" value="PROKAR_LIPOPROTEIN"/>
    <property type="match status" value="1"/>
</dbReference>
<protein>
    <recommendedName>
        <fullName evidence="3">Lipoprotein</fullName>
    </recommendedName>
</protein>
<reference evidence="1 2" key="1">
    <citation type="submission" date="2020-10" db="EMBL/GenBank/DDBJ databases">
        <title>Bacillus sp. HD4P25, an endophyte from a halophyte.</title>
        <authorList>
            <person name="Sun J.-Q."/>
        </authorList>
    </citation>
    <scope>NUCLEOTIDE SEQUENCE [LARGE SCALE GENOMIC DNA]</scope>
    <source>
        <strain evidence="1 2">YIM 93174</strain>
    </source>
</reference>
<keyword evidence="2" id="KW-1185">Reference proteome</keyword>
<dbReference type="EMBL" id="JADCLJ010000024">
    <property type="protein sequence ID" value="MBE4909821.1"/>
    <property type="molecule type" value="Genomic_DNA"/>
</dbReference>
<dbReference type="RefSeq" id="WP_193538836.1">
    <property type="nucleotide sequence ID" value="NZ_JADCLJ010000024.1"/>
</dbReference>
<comment type="caution">
    <text evidence="1">The sequence shown here is derived from an EMBL/GenBank/DDBJ whole genome shotgun (WGS) entry which is preliminary data.</text>
</comment>
<dbReference type="SUPFAM" id="SSF82171">
    <property type="entry name" value="DPP6 N-terminal domain-like"/>
    <property type="match status" value="1"/>
</dbReference>
<dbReference type="Proteomes" id="UP001516662">
    <property type="component" value="Unassembled WGS sequence"/>
</dbReference>
<name>A0ABR9QMU1_9BACI</name>
<gene>
    <name evidence="1" type="ORF">IMZ08_17440</name>
</gene>